<dbReference type="Gene3D" id="1.10.8.10">
    <property type="entry name" value="DNA helicase RuvA subunit, C-terminal domain"/>
    <property type="match status" value="1"/>
</dbReference>
<name>A0A8T0CYB3_9TREM</name>
<dbReference type="AlphaFoldDB" id="A0A8T0CYB3"/>
<feature type="compositionally biased region" description="Low complexity" evidence="3">
    <location>
        <begin position="302"/>
        <end position="313"/>
    </location>
</feature>
<dbReference type="InterPro" id="IPR013894">
    <property type="entry name" value="RMI1_OB"/>
</dbReference>
<sequence>MDIDLRECGSSWIADSRKLDQLETGGRVVQIVRIRNIAIPLIDEDSMAASTSTGSQSGPRLFRLALTDGRTTLMALDVDNNEKLSLNTPPGTKLRLMGTIPIRLGFLILRKRDFQVLGGNVPNLIKEWTMTRLAKSCEGRGIGGAHPFVPFGSKEAAALVKTESRFLQSLHSGQDRAFNSFKLATTSHSSEKENEFDADFMERRKDVIAEVKKTAICESNFSGASTERPSSNRFRVGGSRFYELQSEKAQAYDASLAQLVSMGYGTPLALTALKIHRGNQKAALDYLLAKQVANTEISGTQRGSSARPSSTSGRRSRGRGRRSGRNGFDPMEEDDPYFDPVAAAAAAGLPSRPSTGMVRLNDLLSDARQMLPSSRESFVSATTPSRPSGSVTRLPIGCPILAQNMQGEYEEAQLIGHLPSAGCGGDKVVLVVYSRTSADNVYGMGTSVEEPEEELVPLSLIRTLDKKRITLDMVPPAPVERAQPYSLLDRGNNPRGRFSDGSNRRVFRGRSSGRRSRGRYLPR</sequence>
<dbReference type="GO" id="GO:0005634">
    <property type="term" value="C:nucleus"/>
    <property type="evidence" value="ECO:0007669"/>
    <property type="project" value="UniProtKB-SubCell"/>
</dbReference>
<protein>
    <recommendedName>
        <fullName evidence="4">UBA domain-containing protein</fullName>
    </recommendedName>
</protein>
<feature type="compositionally biased region" description="Basic residues" evidence="3">
    <location>
        <begin position="505"/>
        <end position="523"/>
    </location>
</feature>
<gene>
    <name evidence="5" type="ORF">P879_09285</name>
</gene>
<dbReference type="EMBL" id="JTDF01022349">
    <property type="protein sequence ID" value="KAF8560625.1"/>
    <property type="molecule type" value="Genomic_DNA"/>
</dbReference>
<dbReference type="Proteomes" id="UP000699462">
    <property type="component" value="Unassembled WGS sequence"/>
</dbReference>
<dbReference type="OrthoDB" id="434939at2759"/>
<feature type="region of interest" description="Disordered" evidence="3">
    <location>
        <begin position="298"/>
        <end position="335"/>
    </location>
</feature>
<reference evidence="5 6" key="1">
    <citation type="submission" date="2019-07" db="EMBL/GenBank/DDBJ databases">
        <title>Annotation for the trematode Paragonimus westermani.</title>
        <authorList>
            <person name="Choi Y.-J."/>
        </authorList>
    </citation>
    <scope>NUCLEOTIDE SEQUENCE [LARGE SCALE GENOMIC DNA]</scope>
    <source>
        <strain evidence="5">180907_Pwestermani</strain>
    </source>
</reference>
<evidence type="ECO:0000313" key="6">
    <source>
        <dbReference type="Proteomes" id="UP000699462"/>
    </source>
</evidence>
<keyword evidence="6" id="KW-1185">Reference proteome</keyword>
<evidence type="ECO:0000256" key="2">
    <source>
        <dbReference type="ARBA" id="ARBA00023242"/>
    </source>
</evidence>
<dbReference type="PANTHER" id="PTHR13681">
    <property type="entry name" value="SURVIVAL OF MOTOR NEURON-RELATED-SPLICING FACTOR 30-RELATED"/>
    <property type="match status" value="1"/>
</dbReference>
<evidence type="ECO:0000256" key="1">
    <source>
        <dbReference type="ARBA" id="ARBA00004123"/>
    </source>
</evidence>
<dbReference type="InterPro" id="IPR009060">
    <property type="entry name" value="UBA-like_sf"/>
</dbReference>
<dbReference type="SMART" id="SM00165">
    <property type="entry name" value="UBA"/>
    <property type="match status" value="1"/>
</dbReference>
<evidence type="ECO:0000259" key="4">
    <source>
        <dbReference type="PROSITE" id="PS50030"/>
    </source>
</evidence>
<proteinExistence type="predicted"/>
<feature type="domain" description="UBA" evidence="4">
    <location>
        <begin position="243"/>
        <end position="290"/>
    </location>
</feature>
<dbReference type="Pfam" id="PF08585">
    <property type="entry name" value="RMI1_N_C"/>
    <property type="match status" value="1"/>
</dbReference>
<comment type="caution">
    <text evidence="5">The sequence shown here is derived from an EMBL/GenBank/DDBJ whole genome shotgun (WGS) entry which is preliminary data.</text>
</comment>
<dbReference type="InterPro" id="IPR015940">
    <property type="entry name" value="UBA"/>
</dbReference>
<keyword evidence="2" id="KW-0539">Nucleus</keyword>
<dbReference type="SUPFAM" id="SSF46934">
    <property type="entry name" value="UBA-like"/>
    <property type="match status" value="1"/>
</dbReference>
<dbReference type="PANTHER" id="PTHR13681:SF24">
    <property type="entry name" value="TUDOR DOMAIN-CONTAINING PROTEIN 3"/>
    <property type="match status" value="1"/>
</dbReference>
<accession>A0A8T0CYB3</accession>
<evidence type="ECO:0000256" key="3">
    <source>
        <dbReference type="SAM" id="MobiDB-lite"/>
    </source>
</evidence>
<comment type="subcellular location">
    <subcellularLocation>
        <location evidence="1">Nucleus</location>
    </subcellularLocation>
</comment>
<dbReference type="PROSITE" id="PS50030">
    <property type="entry name" value="UBA"/>
    <property type="match status" value="1"/>
</dbReference>
<dbReference type="InterPro" id="IPR042470">
    <property type="entry name" value="RMI1_N_C_sf"/>
</dbReference>
<evidence type="ECO:0000313" key="5">
    <source>
        <dbReference type="EMBL" id="KAF8560625.1"/>
    </source>
</evidence>
<feature type="region of interest" description="Disordered" evidence="3">
    <location>
        <begin position="482"/>
        <end position="523"/>
    </location>
</feature>
<organism evidence="5 6">
    <name type="scientific">Paragonimus westermani</name>
    <dbReference type="NCBI Taxonomy" id="34504"/>
    <lineage>
        <taxon>Eukaryota</taxon>
        <taxon>Metazoa</taxon>
        <taxon>Spiralia</taxon>
        <taxon>Lophotrochozoa</taxon>
        <taxon>Platyhelminthes</taxon>
        <taxon>Trematoda</taxon>
        <taxon>Digenea</taxon>
        <taxon>Plagiorchiida</taxon>
        <taxon>Troglotremata</taxon>
        <taxon>Troglotrematidae</taxon>
        <taxon>Paragonimus</taxon>
    </lineage>
</organism>
<dbReference type="Gene3D" id="2.40.50.770">
    <property type="entry name" value="RecQ-mediated genome instability protein Rmi1, C-terminal domain"/>
    <property type="match status" value="1"/>
</dbReference>
<feature type="compositionally biased region" description="Basic residues" evidence="3">
    <location>
        <begin position="314"/>
        <end position="324"/>
    </location>
</feature>